<dbReference type="GO" id="GO:0016020">
    <property type="term" value="C:membrane"/>
    <property type="evidence" value="ECO:0007669"/>
    <property type="project" value="UniProtKB-SubCell"/>
</dbReference>
<dbReference type="PANTHER" id="PTHR11206">
    <property type="entry name" value="MULTIDRUG RESISTANCE PROTEIN"/>
    <property type="match status" value="1"/>
</dbReference>
<dbReference type="Pfam" id="PF01554">
    <property type="entry name" value="MatE"/>
    <property type="match status" value="2"/>
</dbReference>
<evidence type="ECO:0000256" key="4">
    <source>
        <dbReference type="ARBA" id="ARBA00022692"/>
    </source>
</evidence>
<comment type="caution">
    <text evidence="8">The sequence shown here is derived from an EMBL/GenBank/DDBJ whole genome shotgun (WGS) entry which is preliminary data.</text>
</comment>
<feature type="transmembrane region" description="Helical" evidence="7">
    <location>
        <begin position="454"/>
        <end position="475"/>
    </location>
</feature>
<name>A0AA39RRH1_ACESA</name>
<evidence type="ECO:0000256" key="2">
    <source>
        <dbReference type="ARBA" id="ARBA00010199"/>
    </source>
</evidence>
<dbReference type="GO" id="GO:0042910">
    <property type="term" value="F:xenobiotic transmembrane transporter activity"/>
    <property type="evidence" value="ECO:0007669"/>
    <property type="project" value="InterPro"/>
</dbReference>
<dbReference type="InterPro" id="IPR045069">
    <property type="entry name" value="MATE_euk"/>
</dbReference>
<evidence type="ECO:0000313" key="9">
    <source>
        <dbReference type="Proteomes" id="UP001168877"/>
    </source>
</evidence>
<reference evidence="8" key="2">
    <citation type="submission" date="2023-06" db="EMBL/GenBank/DDBJ databases">
        <authorList>
            <person name="Swenson N.G."/>
            <person name="Wegrzyn J.L."/>
            <person name="Mcevoy S.L."/>
        </authorList>
    </citation>
    <scope>NUCLEOTIDE SEQUENCE</scope>
    <source>
        <strain evidence="8">NS2018</strain>
        <tissue evidence="8">Leaf</tissue>
    </source>
</reference>
<gene>
    <name evidence="8" type="ORF">LWI29_025917</name>
</gene>
<evidence type="ECO:0000256" key="6">
    <source>
        <dbReference type="ARBA" id="ARBA00023136"/>
    </source>
</evidence>
<dbReference type="GO" id="GO:1990961">
    <property type="term" value="P:xenobiotic detoxification by transmembrane export across the plasma membrane"/>
    <property type="evidence" value="ECO:0007669"/>
    <property type="project" value="InterPro"/>
</dbReference>
<dbReference type="AlphaFoldDB" id="A0AA39RRH1"/>
<evidence type="ECO:0000256" key="3">
    <source>
        <dbReference type="ARBA" id="ARBA00022448"/>
    </source>
</evidence>
<proteinExistence type="inferred from homology"/>
<sequence length="527" mass="57334">MAIETAPLLVNRSTAERTTNGSGNCNGNGVEQQVKTVSVVKEFGYESKRLWKIAGPAIFTAICHYSLGALTQTFAGHVGELELAAVSVENSVIAGLAYGIMLGMGSALETLCGQAYGAGQLSMLGVYMQRSWVILLTTACVLVPLYVWSPSILELIGETTEISEAAGKFALWMLPQLFAYALNFPIQKFLQSQRKVLVIAWISAIVLVLHAVFSWLLILKLGWGLTGAAITLNTSWWLIVIGQLLYIFITKSDGAWSGFSWLAFSDLWGFVKLSLASAVMLCLEFWYLMVLVVITGRLSNPLIPVDAVSIWYVIQNVHYLKIRNTIKDKLIIVQNICSMNIQGWDAMIAIGFNAAISVRVSNELGAGNSRAAKFAVLVVSVTSVCIGVIAMILVFTTRNEFPYFFTTSDAVAAETTTLAFLLAITVLLNCLQPVLSGVAVGAGWQATVAFINIGCYYIVGLPLGIFLGFTFAFGVEARPEETCTGTLTDFWIGDHWSSMFPQLRVVKIAGISGIRSELDFINFLLSN</sequence>
<feature type="transmembrane region" description="Helical" evidence="7">
    <location>
        <begin position="198"/>
        <end position="218"/>
    </location>
</feature>
<keyword evidence="9" id="KW-1185">Reference proteome</keyword>
<dbReference type="CDD" id="cd13132">
    <property type="entry name" value="MATE_eukaryotic"/>
    <property type="match status" value="1"/>
</dbReference>
<feature type="transmembrane region" description="Helical" evidence="7">
    <location>
        <begin position="374"/>
        <end position="397"/>
    </location>
</feature>
<feature type="transmembrane region" description="Helical" evidence="7">
    <location>
        <begin position="91"/>
        <end position="111"/>
    </location>
</feature>
<dbReference type="GO" id="GO:0015297">
    <property type="term" value="F:antiporter activity"/>
    <property type="evidence" value="ECO:0007669"/>
    <property type="project" value="InterPro"/>
</dbReference>
<feature type="transmembrane region" description="Helical" evidence="7">
    <location>
        <begin position="132"/>
        <end position="149"/>
    </location>
</feature>
<organism evidence="8 9">
    <name type="scientific">Acer saccharum</name>
    <name type="common">Sugar maple</name>
    <dbReference type="NCBI Taxonomy" id="4024"/>
    <lineage>
        <taxon>Eukaryota</taxon>
        <taxon>Viridiplantae</taxon>
        <taxon>Streptophyta</taxon>
        <taxon>Embryophyta</taxon>
        <taxon>Tracheophyta</taxon>
        <taxon>Spermatophyta</taxon>
        <taxon>Magnoliopsida</taxon>
        <taxon>eudicotyledons</taxon>
        <taxon>Gunneridae</taxon>
        <taxon>Pentapetalae</taxon>
        <taxon>rosids</taxon>
        <taxon>malvids</taxon>
        <taxon>Sapindales</taxon>
        <taxon>Sapindaceae</taxon>
        <taxon>Hippocastanoideae</taxon>
        <taxon>Acereae</taxon>
        <taxon>Acer</taxon>
    </lineage>
</organism>
<keyword evidence="3" id="KW-0813">Transport</keyword>
<evidence type="ECO:0000313" key="8">
    <source>
        <dbReference type="EMBL" id="KAK0576960.1"/>
    </source>
</evidence>
<feature type="transmembrane region" description="Helical" evidence="7">
    <location>
        <begin position="224"/>
        <end position="249"/>
    </location>
</feature>
<feature type="transmembrane region" description="Helical" evidence="7">
    <location>
        <begin position="270"/>
        <end position="295"/>
    </location>
</feature>
<feature type="transmembrane region" description="Helical" evidence="7">
    <location>
        <begin position="417"/>
        <end position="442"/>
    </location>
</feature>
<feature type="transmembrane region" description="Helical" evidence="7">
    <location>
        <begin position="301"/>
        <end position="320"/>
    </location>
</feature>
<protein>
    <recommendedName>
        <fullName evidence="7">Protein DETOXIFICATION</fullName>
    </recommendedName>
    <alternativeName>
        <fullName evidence="7">Multidrug and toxic compound extrusion protein</fullName>
    </alternativeName>
</protein>
<evidence type="ECO:0000256" key="1">
    <source>
        <dbReference type="ARBA" id="ARBA00004141"/>
    </source>
</evidence>
<keyword evidence="6 7" id="KW-0472">Membrane</keyword>
<keyword evidence="5 7" id="KW-1133">Transmembrane helix</keyword>
<evidence type="ECO:0000256" key="7">
    <source>
        <dbReference type="RuleBase" id="RU004914"/>
    </source>
</evidence>
<comment type="subcellular location">
    <subcellularLocation>
        <location evidence="1">Membrane</location>
        <topology evidence="1">Multi-pass membrane protein</topology>
    </subcellularLocation>
</comment>
<accession>A0AA39RRH1</accession>
<dbReference type="EMBL" id="JAUESC010000386">
    <property type="protein sequence ID" value="KAK0576960.1"/>
    <property type="molecule type" value="Genomic_DNA"/>
</dbReference>
<dbReference type="Proteomes" id="UP001168877">
    <property type="component" value="Unassembled WGS sequence"/>
</dbReference>
<feature type="transmembrane region" description="Helical" evidence="7">
    <location>
        <begin position="50"/>
        <end position="71"/>
    </location>
</feature>
<feature type="transmembrane region" description="Helical" evidence="7">
    <location>
        <begin position="169"/>
        <end position="186"/>
    </location>
</feature>
<reference evidence="8" key="1">
    <citation type="journal article" date="2022" name="Plant J.">
        <title>Strategies of tolerance reflected in two North American maple genomes.</title>
        <authorList>
            <person name="McEvoy S.L."/>
            <person name="Sezen U.U."/>
            <person name="Trouern-Trend A."/>
            <person name="McMahon S.M."/>
            <person name="Schaberg P.G."/>
            <person name="Yang J."/>
            <person name="Wegrzyn J.L."/>
            <person name="Swenson N.G."/>
        </authorList>
    </citation>
    <scope>NUCLEOTIDE SEQUENCE</scope>
    <source>
        <strain evidence="8">NS2018</strain>
    </source>
</reference>
<dbReference type="InterPro" id="IPR002528">
    <property type="entry name" value="MATE_fam"/>
</dbReference>
<evidence type="ECO:0000256" key="5">
    <source>
        <dbReference type="ARBA" id="ARBA00022989"/>
    </source>
</evidence>
<comment type="similarity">
    <text evidence="2 7">Belongs to the multi antimicrobial extrusion (MATE) (TC 2.A.66.1) family.</text>
</comment>
<keyword evidence="4 7" id="KW-0812">Transmembrane</keyword>